<dbReference type="RefSeq" id="WP_344303723.1">
    <property type="nucleotide sequence ID" value="NZ_BAAAQQ010000011.1"/>
</dbReference>
<keyword evidence="3" id="KW-1185">Reference proteome</keyword>
<organism evidence="2 3">
    <name type="scientific">Nocardioides bigeumensis</name>
    <dbReference type="NCBI Taxonomy" id="433657"/>
    <lineage>
        <taxon>Bacteria</taxon>
        <taxon>Bacillati</taxon>
        <taxon>Actinomycetota</taxon>
        <taxon>Actinomycetes</taxon>
        <taxon>Propionibacteriales</taxon>
        <taxon>Nocardioidaceae</taxon>
        <taxon>Nocardioides</taxon>
    </lineage>
</organism>
<name>A0ABP5K2F6_9ACTN</name>
<evidence type="ECO:0000313" key="3">
    <source>
        <dbReference type="Proteomes" id="UP001500575"/>
    </source>
</evidence>
<gene>
    <name evidence="2" type="ORF">GCM10009843_21590</name>
</gene>
<sequence length="72" mass="7815">MSDNSDLRDELEANEAVQAVVDRVLSYQAGAPADTVRAELVKGLDDIDEDMPDGWLDQTADRISNADPAQPD</sequence>
<dbReference type="Proteomes" id="UP001500575">
    <property type="component" value="Unassembled WGS sequence"/>
</dbReference>
<feature type="region of interest" description="Disordered" evidence="1">
    <location>
        <begin position="47"/>
        <end position="72"/>
    </location>
</feature>
<evidence type="ECO:0000256" key="1">
    <source>
        <dbReference type="SAM" id="MobiDB-lite"/>
    </source>
</evidence>
<proteinExistence type="predicted"/>
<accession>A0ABP5K2F6</accession>
<protein>
    <recommendedName>
        <fullName evidence="4">Antitoxin</fullName>
    </recommendedName>
</protein>
<reference evidence="3" key="1">
    <citation type="journal article" date="2019" name="Int. J. Syst. Evol. Microbiol.">
        <title>The Global Catalogue of Microorganisms (GCM) 10K type strain sequencing project: providing services to taxonomists for standard genome sequencing and annotation.</title>
        <authorList>
            <consortium name="The Broad Institute Genomics Platform"/>
            <consortium name="The Broad Institute Genome Sequencing Center for Infectious Disease"/>
            <person name="Wu L."/>
            <person name="Ma J."/>
        </authorList>
    </citation>
    <scope>NUCLEOTIDE SEQUENCE [LARGE SCALE GENOMIC DNA]</scope>
    <source>
        <strain evidence="3">JCM 16021</strain>
    </source>
</reference>
<dbReference type="EMBL" id="BAAAQQ010000011">
    <property type="protein sequence ID" value="GAA2124673.1"/>
    <property type="molecule type" value="Genomic_DNA"/>
</dbReference>
<evidence type="ECO:0008006" key="4">
    <source>
        <dbReference type="Google" id="ProtNLM"/>
    </source>
</evidence>
<comment type="caution">
    <text evidence="2">The sequence shown here is derived from an EMBL/GenBank/DDBJ whole genome shotgun (WGS) entry which is preliminary data.</text>
</comment>
<evidence type="ECO:0000313" key="2">
    <source>
        <dbReference type="EMBL" id="GAA2124673.1"/>
    </source>
</evidence>